<sequence>MGRDVLKVGPAEAYKLIQQHRLALLRHQAFTRVGQLLDAGCQARYGCHLVHRSGFQAVGQEVLRDLLHRGAGLFHGFGGAQLGRHQHRIHRIAILVRFAAQEDIRRPDLADHAGR</sequence>
<evidence type="ECO:0000313" key="1">
    <source>
        <dbReference type="EMBL" id="MPN59518.1"/>
    </source>
</evidence>
<name>A0A645J782_9ZZZZ</name>
<gene>
    <name evidence="1" type="ORF">SDC9_207239</name>
</gene>
<dbReference type="AlphaFoldDB" id="A0A645J782"/>
<reference evidence="1" key="1">
    <citation type="submission" date="2019-08" db="EMBL/GenBank/DDBJ databases">
        <authorList>
            <person name="Kucharzyk K."/>
            <person name="Murdoch R.W."/>
            <person name="Higgins S."/>
            <person name="Loffler F."/>
        </authorList>
    </citation>
    <scope>NUCLEOTIDE SEQUENCE</scope>
</reference>
<organism evidence="1">
    <name type="scientific">bioreactor metagenome</name>
    <dbReference type="NCBI Taxonomy" id="1076179"/>
    <lineage>
        <taxon>unclassified sequences</taxon>
        <taxon>metagenomes</taxon>
        <taxon>ecological metagenomes</taxon>
    </lineage>
</organism>
<protein>
    <submittedName>
        <fullName evidence="1">Uncharacterized protein</fullName>
    </submittedName>
</protein>
<comment type="caution">
    <text evidence="1">The sequence shown here is derived from an EMBL/GenBank/DDBJ whole genome shotgun (WGS) entry which is preliminary data.</text>
</comment>
<dbReference type="EMBL" id="VSSQ01133625">
    <property type="protein sequence ID" value="MPN59518.1"/>
    <property type="molecule type" value="Genomic_DNA"/>
</dbReference>
<accession>A0A645J782</accession>
<proteinExistence type="predicted"/>